<dbReference type="Gene3D" id="1.25.40.20">
    <property type="entry name" value="Ankyrin repeat-containing domain"/>
    <property type="match status" value="1"/>
</dbReference>
<evidence type="ECO:0000313" key="2">
    <source>
        <dbReference type="EMBL" id="MDK2125780.1"/>
    </source>
</evidence>
<sequence length="788" mass="87951">MNVRICKVLIRCGMFLGLGLSLTASAATFDPAATDRAFAGLLSMTAAKPADGWWDGTPRLRRPPRNEAELQRWLVQQRALGADFDAYRYQGTLLHHALRAGFEQTALWLLEQGANPRLGLQDWDKTKVLDLAERYQRKQVLAALARPPYQLVKPPQPIVSADSTTPLRKLLAMTDQDLAYRKLIEAIHREFFTTDQSIEQFEPSHLAKRIAPVRQLLAGLDQARLRRALNDPASLRHWMAWSSILTPDVFAEQLARVEAQTLKVHAKIALAAMTQHVSPGNPAQSVASANWRLLLGRLPKLNALPASNGQLPPLFVYTEPALWPLLLERGYQPQAAKLELAGLKLAQFDTAPVATLIRSIAEWRGEWAEAMLAPYQRQCVFLCAGETEALPETLVPAIKTALAEGARRPQIEMRGDIVFRSDPERIKELKELGILHSPSVPPDRFQAMPVECSLKVEGNLRQRLVEKAPATGDRSVNLGDITLLDLPDGQGCGVLLSGDESVIDYLAGQPYGFDGPEPSLNPSCPDPVAATTLLVKGQSGYVESKALIDLNAVGLQQRFIDKQTGQVFWFAWRSLGRCWPDEESLLGWVKTANGWVFQPLSRNEVTHDFWRYVASLQKDHPLMQVLRHSQKPESIWEKPVVERVESVLDQALDGDHQVLTTAVLAGDWGTVRKLMAQGVPVWWQAPMLKTLLEAPDPPARKRQLLRGWLDEVVLKQSQTLYPSELLPLLDWFDAADWQKLLARKPVDLGDAARERGKRALACLFDHSVGRICPNSLPANTIRLIRRSE</sequence>
<comment type="caution">
    <text evidence="2">The sequence shown here is derived from an EMBL/GenBank/DDBJ whole genome shotgun (WGS) entry which is preliminary data.</text>
</comment>
<feature type="signal peptide" evidence="1">
    <location>
        <begin position="1"/>
        <end position="26"/>
    </location>
</feature>
<proteinExistence type="predicted"/>
<dbReference type="RefSeq" id="WP_284102093.1">
    <property type="nucleotide sequence ID" value="NZ_JARRAF010000024.1"/>
</dbReference>
<reference evidence="2" key="1">
    <citation type="submission" date="2023-03" db="EMBL/GenBank/DDBJ databases">
        <title>Chitinimonas shenzhenensis gen. nov., sp. nov., a novel member of family Burkholderiaceae isolated from activated sludge collected in Shen Zhen, China.</title>
        <authorList>
            <person name="Wang X."/>
        </authorList>
    </citation>
    <scope>NUCLEOTIDE SEQUENCE</scope>
    <source>
        <strain evidence="2">DQS-5</strain>
    </source>
</reference>
<dbReference type="Proteomes" id="UP001172778">
    <property type="component" value="Unassembled WGS sequence"/>
</dbReference>
<gene>
    <name evidence="2" type="ORF">PZA18_17135</name>
</gene>
<keyword evidence="1" id="KW-0732">Signal</keyword>
<dbReference type="SUPFAM" id="SSF48403">
    <property type="entry name" value="Ankyrin repeat"/>
    <property type="match status" value="1"/>
</dbReference>
<name>A0ABT7E0D8_9NEIS</name>
<evidence type="ECO:0000256" key="1">
    <source>
        <dbReference type="SAM" id="SignalP"/>
    </source>
</evidence>
<protein>
    <recommendedName>
        <fullName evidence="4">Ankyrin repeat protein</fullName>
    </recommendedName>
</protein>
<keyword evidence="3" id="KW-1185">Reference proteome</keyword>
<evidence type="ECO:0008006" key="4">
    <source>
        <dbReference type="Google" id="ProtNLM"/>
    </source>
</evidence>
<dbReference type="EMBL" id="JARRAF010000024">
    <property type="protein sequence ID" value="MDK2125780.1"/>
    <property type="molecule type" value="Genomic_DNA"/>
</dbReference>
<evidence type="ECO:0000313" key="3">
    <source>
        <dbReference type="Proteomes" id="UP001172778"/>
    </source>
</evidence>
<feature type="chain" id="PRO_5045408298" description="Ankyrin repeat protein" evidence="1">
    <location>
        <begin position="27"/>
        <end position="788"/>
    </location>
</feature>
<dbReference type="InterPro" id="IPR036770">
    <property type="entry name" value="Ankyrin_rpt-contain_sf"/>
</dbReference>
<accession>A0ABT7E0D8</accession>
<organism evidence="2 3">
    <name type="scientific">Parachitinimonas caeni</name>
    <dbReference type="NCBI Taxonomy" id="3031301"/>
    <lineage>
        <taxon>Bacteria</taxon>
        <taxon>Pseudomonadati</taxon>
        <taxon>Pseudomonadota</taxon>
        <taxon>Betaproteobacteria</taxon>
        <taxon>Neisseriales</taxon>
        <taxon>Chitinibacteraceae</taxon>
        <taxon>Parachitinimonas</taxon>
    </lineage>
</organism>